<feature type="region of interest" description="Disordered" evidence="1">
    <location>
        <begin position="20"/>
        <end position="40"/>
    </location>
</feature>
<evidence type="ECO:0000256" key="1">
    <source>
        <dbReference type="SAM" id="MobiDB-lite"/>
    </source>
</evidence>
<proteinExistence type="predicted"/>
<organism evidence="2 3">
    <name type="scientific">Candidatus Hakubella thermalkaliphila</name>
    <dbReference type="NCBI Taxonomy" id="2754717"/>
    <lineage>
        <taxon>Bacteria</taxon>
        <taxon>Bacillati</taxon>
        <taxon>Actinomycetota</taxon>
        <taxon>Actinomycetota incertae sedis</taxon>
        <taxon>Candidatus Hakubellales</taxon>
        <taxon>Candidatus Hakubellaceae</taxon>
        <taxon>Candidatus Hakubella</taxon>
    </lineage>
</organism>
<dbReference type="AlphaFoldDB" id="A0A6V8Q8L1"/>
<gene>
    <name evidence="2" type="ORF">HKBW3S47_02130</name>
</gene>
<comment type="caution">
    <text evidence="2">The sequence shown here is derived from an EMBL/GenBank/DDBJ whole genome shotgun (WGS) entry which is preliminary data.</text>
</comment>
<sequence>ACGWLRGWRCGTTDLKEFSRKTEEGEVALRGERDGQKAVD</sequence>
<reference evidence="2 3" key="1">
    <citation type="journal article" date="2020" name="Front. Microbiol.">
        <title>Single-cell genomics of novel Actinobacteria with the Wood-Ljungdahl pathway discovered in a serpentinizing system.</title>
        <authorList>
            <person name="Merino N."/>
            <person name="Kawai M."/>
            <person name="Boyd E.S."/>
            <person name="Colman D.R."/>
            <person name="McGlynn S.E."/>
            <person name="Nealson K.H."/>
            <person name="Kurokawa K."/>
            <person name="Hongoh Y."/>
        </authorList>
    </citation>
    <scope>NUCLEOTIDE SEQUENCE [LARGE SCALE GENOMIC DNA]</scope>
    <source>
        <strain evidence="2 3">S47</strain>
    </source>
</reference>
<dbReference type="EMBL" id="BLSD01000248">
    <property type="protein sequence ID" value="GFP40434.1"/>
    <property type="molecule type" value="Genomic_DNA"/>
</dbReference>
<dbReference type="Proteomes" id="UP000569018">
    <property type="component" value="Unassembled WGS sequence"/>
</dbReference>
<evidence type="ECO:0000313" key="2">
    <source>
        <dbReference type="EMBL" id="GFP40434.1"/>
    </source>
</evidence>
<protein>
    <submittedName>
        <fullName evidence="2">Uncharacterized protein</fullName>
    </submittedName>
</protein>
<feature type="non-terminal residue" evidence="2">
    <location>
        <position position="1"/>
    </location>
</feature>
<accession>A0A6V8Q8L1</accession>
<evidence type="ECO:0000313" key="3">
    <source>
        <dbReference type="Proteomes" id="UP000569018"/>
    </source>
</evidence>
<name>A0A6V8Q8L1_9ACTN</name>